<evidence type="ECO:0000313" key="5">
    <source>
        <dbReference type="Proteomes" id="UP000225706"/>
    </source>
</evidence>
<feature type="chain" id="PRO_5012157065" evidence="3">
    <location>
        <begin position="28"/>
        <end position="838"/>
    </location>
</feature>
<name>A0A2B4RJD5_STYPI</name>
<comment type="caution">
    <text evidence="4">The sequence shown here is derived from an EMBL/GenBank/DDBJ whole genome shotgun (WGS) entry which is preliminary data.</text>
</comment>
<protein>
    <submittedName>
        <fullName evidence="4">Uncharacterized protein</fullName>
    </submittedName>
</protein>
<reference evidence="5" key="1">
    <citation type="journal article" date="2017" name="bioRxiv">
        <title>Comparative analysis of the genomes of Stylophora pistillata and Acropora digitifera provides evidence for extensive differences between species of corals.</title>
        <authorList>
            <person name="Voolstra C.R."/>
            <person name="Li Y."/>
            <person name="Liew Y.J."/>
            <person name="Baumgarten S."/>
            <person name="Zoccola D."/>
            <person name="Flot J.-F."/>
            <person name="Tambutte S."/>
            <person name="Allemand D."/>
            <person name="Aranda M."/>
        </authorList>
    </citation>
    <scope>NUCLEOTIDE SEQUENCE [LARGE SCALE GENOMIC DNA]</scope>
</reference>
<accession>A0A2B4RJD5</accession>
<keyword evidence="3" id="KW-0732">Signal</keyword>
<dbReference type="AlphaFoldDB" id="A0A2B4RJD5"/>
<organism evidence="4 5">
    <name type="scientific">Stylophora pistillata</name>
    <name type="common">Smooth cauliflower coral</name>
    <dbReference type="NCBI Taxonomy" id="50429"/>
    <lineage>
        <taxon>Eukaryota</taxon>
        <taxon>Metazoa</taxon>
        <taxon>Cnidaria</taxon>
        <taxon>Anthozoa</taxon>
        <taxon>Hexacorallia</taxon>
        <taxon>Scleractinia</taxon>
        <taxon>Astrocoeniina</taxon>
        <taxon>Pocilloporidae</taxon>
        <taxon>Stylophora</taxon>
    </lineage>
</organism>
<keyword evidence="2" id="KW-0812">Transmembrane</keyword>
<feature type="region of interest" description="Disordered" evidence="1">
    <location>
        <begin position="795"/>
        <end position="838"/>
    </location>
</feature>
<keyword evidence="5" id="KW-1185">Reference proteome</keyword>
<evidence type="ECO:0000256" key="1">
    <source>
        <dbReference type="SAM" id="MobiDB-lite"/>
    </source>
</evidence>
<feature type="transmembrane region" description="Helical" evidence="2">
    <location>
        <begin position="197"/>
        <end position="223"/>
    </location>
</feature>
<evidence type="ECO:0000256" key="2">
    <source>
        <dbReference type="SAM" id="Phobius"/>
    </source>
</evidence>
<dbReference type="Proteomes" id="UP000225706">
    <property type="component" value="Unassembled WGS sequence"/>
</dbReference>
<dbReference type="EMBL" id="LSMT01000407">
    <property type="protein sequence ID" value="PFX18504.1"/>
    <property type="molecule type" value="Genomic_DNA"/>
</dbReference>
<gene>
    <name evidence="4" type="ORF">AWC38_SpisGene17135</name>
</gene>
<proteinExistence type="predicted"/>
<evidence type="ECO:0000313" key="4">
    <source>
        <dbReference type="EMBL" id="PFX18504.1"/>
    </source>
</evidence>
<dbReference type="OrthoDB" id="5989490at2759"/>
<sequence>MSPLLFRAVAVTLIQLVLFVAQNGVGADFSDNCDDSTNSLSCIHTYEQLYNSLAKSDNSFNIESALYPAKRPSSVRVFVNLYGPNKTENLMAEYTWSLSCLYVALPVYYLQIASLGSILVTPRTQALDITIPHFCCNVSKKEDGRRKAIGDMIERVHASLQDLAISQGIRDPRLNTAECVTKGHGLGMTDIGSKLHIIIILLVFPPIVARVVVVTLIQLVLVFGQHSVGADFSNNCDDSTNSLSCIHTYDDLYNNLAKSDNSFNIEAALYPARRPSSVRVFVNLHGPIKAENPMARYTWSLSCLYVAVPPLMLEVLSLGSILVTPRTQTLNIAIPYFCCNVSKKEDERKKIIKETIKRALSALQDLAISPGIRDPRLNTAECVVEGHKIDIEATGRTKEITVYTCVSDRELDPPCIDVKQPAIGVFEAIQPVLVGVGVFVFSVALCKGKTDNQNNQSVVRTVETPAAGDPSEQIVVVVHDSPSRGTSLHHLTSTKSPPLGDLLEEIVVHKPPSRGTSPYYTPSQTPISRVSLELKQRPATSVTVGKLSVPPKNGVGANFSDNCDNSTNSLSCIHTYEQLYNSLAKSDNSFNIESTLYPAKRPSSVRVCVNLYGLNKTKNPMAKYTWSLSCLYFAIPVSFLEISSLGSILVTPRTQNLDMTIPYFCCNVSKKEDRRRKTIREMIERVIASLQDLARSPGIRDPTLNTAECVIEGHRGPCIYTQNHKTHKRRLCPSVAHRSPPQFKRILHACGSMLEIVIDDPRQPASNDPSTDHVSSQTSIAGASLEKIVIGEHEPPLRGTSSYETLRHTPPAGNVLKRNDRAGLRSKIQPPFQVESSV</sequence>
<evidence type="ECO:0000256" key="3">
    <source>
        <dbReference type="SAM" id="SignalP"/>
    </source>
</evidence>
<keyword evidence="2" id="KW-1133">Transmembrane helix</keyword>
<feature type="signal peptide" evidence="3">
    <location>
        <begin position="1"/>
        <end position="27"/>
    </location>
</feature>
<keyword evidence="2" id="KW-0472">Membrane</keyword>